<dbReference type="InterPro" id="IPR013087">
    <property type="entry name" value="Znf_C2H2_type"/>
</dbReference>
<evidence type="ECO:0000313" key="3">
    <source>
        <dbReference type="Proteomes" id="UP001278500"/>
    </source>
</evidence>
<keyword evidence="3" id="KW-1185">Reference proteome</keyword>
<dbReference type="RefSeq" id="XP_062683857.1">
    <property type="nucleotide sequence ID" value="XM_062825427.1"/>
</dbReference>
<reference evidence="2" key="2">
    <citation type="submission" date="2023-06" db="EMBL/GenBank/DDBJ databases">
        <authorList>
            <consortium name="Lawrence Berkeley National Laboratory"/>
            <person name="Haridas S."/>
            <person name="Hensen N."/>
            <person name="Bonometti L."/>
            <person name="Westerberg I."/>
            <person name="Brannstrom I.O."/>
            <person name="Guillou S."/>
            <person name="Cros-Aarteil S."/>
            <person name="Calhoun S."/>
            <person name="Kuo A."/>
            <person name="Mondo S."/>
            <person name="Pangilinan J."/>
            <person name="Riley R."/>
            <person name="Labutti K."/>
            <person name="Andreopoulos B."/>
            <person name="Lipzen A."/>
            <person name="Chen C."/>
            <person name="Yanf M."/>
            <person name="Daum C."/>
            <person name="Ng V."/>
            <person name="Clum A."/>
            <person name="Steindorff A."/>
            <person name="Ohm R."/>
            <person name="Martin F."/>
            <person name="Silar P."/>
            <person name="Natvig D."/>
            <person name="Lalanne C."/>
            <person name="Gautier V."/>
            <person name="Ament-Velasquez S.L."/>
            <person name="Kruys A."/>
            <person name="Hutchinson M.I."/>
            <person name="Powell A.J."/>
            <person name="Barry K."/>
            <person name="Miller A.N."/>
            <person name="Grigoriev I.V."/>
            <person name="Debuchy R."/>
            <person name="Gladieux P."/>
            <person name="Thoren M.H."/>
            <person name="Johannesson H."/>
        </authorList>
    </citation>
    <scope>NUCLEOTIDE SEQUENCE</scope>
    <source>
        <strain evidence="2">CBS 560.94</strain>
    </source>
</reference>
<reference evidence="2" key="1">
    <citation type="journal article" date="2023" name="Mol. Phylogenet. Evol.">
        <title>Genome-scale phylogeny and comparative genomics of the fungal order Sordariales.</title>
        <authorList>
            <person name="Hensen N."/>
            <person name="Bonometti L."/>
            <person name="Westerberg I."/>
            <person name="Brannstrom I.O."/>
            <person name="Guillou S."/>
            <person name="Cros-Aarteil S."/>
            <person name="Calhoun S."/>
            <person name="Haridas S."/>
            <person name="Kuo A."/>
            <person name="Mondo S."/>
            <person name="Pangilinan J."/>
            <person name="Riley R."/>
            <person name="LaButti K."/>
            <person name="Andreopoulos B."/>
            <person name="Lipzen A."/>
            <person name="Chen C."/>
            <person name="Yan M."/>
            <person name="Daum C."/>
            <person name="Ng V."/>
            <person name="Clum A."/>
            <person name="Steindorff A."/>
            <person name="Ohm R.A."/>
            <person name="Martin F."/>
            <person name="Silar P."/>
            <person name="Natvig D.O."/>
            <person name="Lalanne C."/>
            <person name="Gautier V."/>
            <person name="Ament-Velasquez S.L."/>
            <person name="Kruys A."/>
            <person name="Hutchinson M.I."/>
            <person name="Powell A.J."/>
            <person name="Barry K."/>
            <person name="Miller A.N."/>
            <person name="Grigoriev I.V."/>
            <person name="Debuchy R."/>
            <person name="Gladieux P."/>
            <person name="Hiltunen Thoren M."/>
            <person name="Johannesson H."/>
        </authorList>
    </citation>
    <scope>NUCLEOTIDE SEQUENCE</scope>
    <source>
        <strain evidence="2">CBS 560.94</strain>
    </source>
</reference>
<organism evidence="2 3">
    <name type="scientific">Neurospora tetraspora</name>
    <dbReference type="NCBI Taxonomy" id="94610"/>
    <lineage>
        <taxon>Eukaryota</taxon>
        <taxon>Fungi</taxon>
        <taxon>Dikarya</taxon>
        <taxon>Ascomycota</taxon>
        <taxon>Pezizomycotina</taxon>
        <taxon>Sordariomycetes</taxon>
        <taxon>Sordariomycetidae</taxon>
        <taxon>Sordariales</taxon>
        <taxon>Sordariaceae</taxon>
        <taxon>Neurospora</taxon>
    </lineage>
</organism>
<dbReference type="Pfam" id="PF12874">
    <property type="entry name" value="zf-met"/>
    <property type="match status" value="1"/>
</dbReference>
<dbReference type="Gene3D" id="3.30.160.60">
    <property type="entry name" value="Classic Zinc Finger"/>
    <property type="match status" value="1"/>
</dbReference>
<dbReference type="AlphaFoldDB" id="A0AAE0JKB9"/>
<name>A0AAE0JKB9_9PEZI</name>
<sequence>MGQKQYCNEPFQTQSKLDRHYTSQRHQNKVAGIIPNENSEFHCGICNTPFKNAKALREHRRGSKVMEEVMEERIQVDLPELMGNRSAVAESHHGAHYINRAGPIIIEIGKSHSSHRLELKVDDSCLVQRDAHHRSSDACGRADDGVEGRKGHKARVEAVGQDGLEGVVGGGVKVVDSGDASGGLGGEWSSSEVTNCVFLDALSSHPLEIICAVFLCVSMPPVTSTIHTSILSKEAEDKHCREPQPGTSHTTSQSILVWLKILLSFQNFFSTPSTSSQPALSLQPHGITANQYCQFSTPCSPSLSYYLSFVAPPVTMEDTEMHSAPPRNNPMDSLDEWITNYSDPDGSLRTLAQDCTMAPLTLESDLRFPARPSR</sequence>
<evidence type="ECO:0000259" key="1">
    <source>
        <dbReference type="Pfam" id="PF12874"/>
    </source>
</evidence>
<protein>
    <recommendedName>
        <fullName evidence="1">C2H2-type domain-containing protein</fullName>
    </recommendedName>
</protein>
<dbReference type="EMBL" id="JAUEPP010000002">
    <property type="protein sequence ID" value="KAK3350562.1"/>
    <property type="molecule type" value="Genomic_DNA"/>
</dbReference>
<evidence type="ECO:0000313" key="2">
    <source>
        <dbReference type="EMBL" id="KAK3350562.1"/>
    </source>
</evidence>
<comment type="caution">
    <text evidence="2">The sequence shown here is derived from an EMBL/GenBank/DDBJ whole genome shotgun (WGS) entry which is preliminary data.</text>
</comment>
<dbReference type="Proteomes" id="UP001278500">
    <property type="component" value="Unassembled WGS sequence"/>
</dbReference>
<feature type="domain" description="C2H2-type" evidence="1">
    <location>
        <begin position="41"/>
        <end position="64"/>
    </location>
</feature>
<accession>A0AAE0JKB9</accession>
<gene>
    <name evidence="2" type="ORF">B0H65DRAFT_439587</name>
</gene>
<dbReference type="GeneID" id="87862581"/>
<proteinExistence type="predicted"/>